<keyword evidence="1" id="KW-0805">Transcription regulation</keyword>
<proteinExistence type="predicted"/>
<reference evidence="6" key="1">
    <citation type="journal article" date="2019" name="Int. J. Syst. Evol. Microbiol.">
        <title>The Global Catalogue of Microorganisms (GCM) 10K type strain sequencing project: providing services to taxonomists for standard genome sequencing and annotation.</title>
        <authorList>
            <consortium name="The Broad Institute Genomics Platform"/>
            <consortium name="The Broad Institute Genome Sequencing Center for Infectious Disease"/>
            <person name="Wu L."/>
            <person name="Ma J."/>
        </authorList>
    </citation>
    <scope>NUCLEOTIDE SEQUENCE [LARGE SCALE GENOMIC DNA]</scope>
    <source>
        <strain evidence="6">CGMCC 1.15339</strain>
    </source>
</reference>
<dbReference type="SMART" id="SM00344">
    <property type="entry name" value="HTH_ASNC"/>
    <property type="match status" value="1"/>
</dbReference>
<dbReference type="InterPro" id="IPR011991">
    <property type="entry name" value="ArsR-like_HTH"/>
</dbReference>
<keyword evidence="6" id="KW-1185">Reference proteome</keyword>
<evidence type="ECO:0000313" key="6">
    <source>
        <dbReference type="Proteomes" id="UP000617555"/>
    </source>
</evidence>
<evidence type="ECO:0000256" key="1">
    <source>
        <dbReference type="ARBA" id="ARBA00023015"/>
    </source>
</evidence>
<name>A0ABQ1JBU5_9GAMM</name>
<dbReference type="Proteomes" id="UP000617555">
    <property type="component" value="Unassembled WGS sequence"/>
</dbReference>
<dbReference type="PANTHER" id="PTHR30154:SF34">
    <property type="entry name" value="TRANSCRIPTIONAL REGULATOR AZLB"/>
    <property type="match status" value="1"/>
</dbReference>
<dbReference type="PRINTS" id="PR00033">
    <property type="entry name" value="HTHASNC"/>
</dbReference>
<evidence type="ECO:0000256" key="2">
    <source>
        <dbReference type="ARBA" id="ARBA00023125"/>
    </source>
</evidence>
<dbReference type="InterPro" id="IPR019888">
    <property type="entry name" value="Tscrpt_reg_AsnC-like"/>
</dbReference>
<dbReference type="Gene3D" id="1.10.10.10">
    <property type="entry name" value="Winged helix-like DNA-binding domain superfamily/Winged helix DNA-binding domain"/>
    <property type="match status" value="1"/>
</dbReference>
<sequence length="179" mass="20754">MKKKLKIDSYNKKILSTLHLEGSVTNIELAEKVNLSPSACFQRVKALKEAGYFRNLHADINLDQLCEHVLAYIEFTLEDNSAPARRRFVNRINDIPEIMDCMQLSGDVDYISLSCFPNIKALNQICSELSDQADLKIKRINTRIVLERAKWFLGYPLSKLKWLDDDNFDKERMSERVNL</sequence>
<evidence type="ECO:0000313" key="5">
    <source>
        <dbReference type="EMBL" id="GGB64630.1"/>
    </source>
</evidence>
<dbReference type="Pfam" id="PF01037">
    <property type="entry name" value="AsnC_trans_reg"/>
    <property type="match status" value="1"/>
</dbReference>
<dbReference type="EMBL" id="BMII01000022">
    <property type="protein sequence ID" value="GGB64630.1"/>
    <property type="molecule type" value="Genomic_DNA"/>
</dbReference>
<dbReference type="SUPFAM" id="SSF46785">
    <property type="entry name" value="Winged helix' DNA-binding domain"/>
    <property type="match status" value="1"/>
</dbReference>
<dbReference type="InterPro" id="IPR019885">
    <property type="entry name" value="Tscrpt_reg_HTH_AsnC-type_CS"/>
</dbReference>
<dbReference type="PROSITE" id="PS00519">
    <property type="entry name" value="HTH_ASNC_1"/>
    <property type="match status" value="1"/>
</dbReference>
<dbReference type="InterPro" id="IPR000485">
    <property type="entry name" value="AsnC-type_HTH_dom"/>
</dbReference>
<gene>
    <name evidence="5" type="ORF">GCM10011607_26770</name>
</gene>
<dbReference type="Pfam" id="PF13412">
    <property type="entry name" value="HTH_24"/>
    <property type="match status" value="1"/>
</dbReference>
<dbReference type="InterPro" id="IPR036390">
    <property type="entry name" value="WH_DNA-bd_sf"/>
</dbReference>
<keyword evidence="3" id="KW-0804">Transcription</keyword>
<dbReference type="InterPro" id="IPR011008">
    <property type="entry name" value="Dimeric_a/b-barrel"/>
</dbReference>
<dbReference type="InterPro" id="IPR036388">
    <property type="entry name" value="WH-like_DNA-bd_sf"/>
</dbReference>
<dbReference type="Gene3D" id="3.30.70.920">
    <property type="match status" value="1"/>
</dbReference>
<keyword evidence="2" id="KW-0238">DNA-binding</keyword>
<evidence type="ECO:0000256" key="3">
    <source>
        <dbReference type="ARBA" id="ARBA00023163"/>
    </source>
</evidence>
<dbReference type="SUPFAM" id="SSF54909">
    <property type="entry name" value="Dimeric alpha+beta barrel"/>
    <property type="match status" value="1"/>
</dbReference>
<dbReference type="CDD" id="cd00090">
    <property type="entry name" value="HTH_ARSR"/>
    <property type="match status" value="1"/>
</dbReference>
<organism evidence="5 6">
    <name type="scientific">Shewanella inventionis</name>
    <dbReference type="NCBI Taxonomy" id="1738770"/>
    <lineage>
        <taxon>Bacteria</taxon>
        <taxon>Pseudomonadati</taxon>
        <taxon>Pseudomonadota</taxon>
        <taxon>Gammaproteobacteria</taxon>
        <taxon>Alteromonadales</taxon>
        <taxon>Shewanellaceae</taxon>
        <taxon>Shewanella</taxon>
    </lineage>
</organism>
<evidence type="ECO:0000259" key="4">
    <source>
        <dbReference type="Pfam" id="PF01037"/>
    </source>
</evidence>
<dbReference type="InterPro" id="IPR019887">
    <property type="entry name" value="Tscrpt_reg_AsnC/Lrp_C"/>
</dbReference>
<feature type="domain" description="Transcription regulator AsnC/Lrp ligand binding" evidence="4">
    <location>
        <begin position="73"/>
        <end position="147"/>
    </location>
</feature>
<accession>A0ABQ1JBU5</accession>
<comment type="caution">
    <text evidence="5">The sequence shown here is derived from an EMBL/GenBank/DDBJ whole genome shotgun (WGS) entry which is preliminary data.</text>
</comment>
<dbReference type="PANTHER" id="PTHR30154">
    <property type="entry name" value="LEUCINE-RESPONSIVE REGULATORY PROTEIN"/>
    <property type="match status" value="1"/>
</dbReference>
<protein>
    <submittedName>
        <fullName evidence="5">AsnC family transcriptional regulator</fullName>
    </submittedName>
</protein>
<dbReference type="RefSeq" id="WP_188739861.1">
    <property type="nucleotide sequence ID" value="NZ_BMII01000022.1"/>
</dbReference>